<feature type="compositionally biased region" description="Pro residues" evidence="1">
    <location>
        <begin position="22"/>
        <end position="32"/>
    </location>
</feature>
<keyword evidence="4" id="KW-1185">Reference proteome</keyword>
<feature type="region of interest" description="Disordered" evidence="1">
    <location>
        <begin position="14"/>
        <end position="52"/>
    </location>
</feature>
<dbReference type="VEuPathDB" id="FungiDB:FMAN_14377"/>
<evidence type="ECO:0000256" key="1">
    <source>
        <dbReference type="SAM" id="MobiDB-lite"/>
    </source>
</evidence>
<proteinExistence type="predicted"/>
<feature type="domain" description="PD-(D/E)XK nuclease-like" evidence="2">
    <location>
        <begin position="256"/>
        <end position="501"/>
    </location>
</feature>
<dbReference type="RefSeq" id="XP_041690481.1">
    <property type="nucleotide sequence ID" value="XM_041825063.1"/>
</dbReference>
<name>A0A1L7UIA1_FUSMA</name>
<protein>
    <recommendedName>
        <fullName evidence="2">PD-(D/E)XK nuclease-like domain-containing protein</fullName>
    </recommendedName>
</protein>
<sequence length="521" mass="60115">MSLDQRVQIWLSNIQQSTDDPSPTPEPYPDVPPNALKRRRVDSPPRETTWPLKLSHNDPLYDIKKRCLQQQVKLDRLKEEMNRDAFQPLKKRATANNQVSSQLQQQYCNFVSYSTGKVERRLISRRVESVSQPVTTPSRVTSATGFGSYISARPLRSEEVKVEPDTELVSWPRQIKTEPDLEPTPPVQLPRDTRVEPVIELPQTTLTTLLNRINDIYAGRGILPDEFEPILDVARKISSYNDWTWIRCGSSSDIFSSQRRSFGRVPSLAQAGKIMHQAALCAQYNAPLSEWNMEVVHKVLEISLREENGFGPQLIDFRSSAGGQILREYHSNLYSPQPPDFCVYVEPSRDKDPAIPELIKHIQKKLRTRIFNHMHVASLQPQRPIAFHIHNLPHNTSLELQRVRTALAAHWAFLKDLVQLREIAEVHRYSWPDVVDPSISELPEFLPGVIVYKHNWFLSIWKEGESDARFYGIGDTATSIGVFKIIYSLQVLQNWVKKEYWPWMQRLLLGWPLDMNGMPMM</sequence>
<dbReference type="Pfam" id="PF20516">
    <property type="entry name" value="PDDEXK_12"/>
    <property type="match status" value="1"/>
</dbReference>
<dbReference type="InterPro" id="IPR046797">
    <property type="entry name" value="PDDEXK_12"/>
</dbReference>
<evidence type="ECO:0000259" key="2">
    <source>
        <dbReference type="Pfam" id="PF20516"/>
    </source>
</evidence>
<dbReference type="GeneID" id="65093624"/>
<reference evidence="4" key="1">
    <citation type="journal article" date="2016" name="Genome Biol. Evol.">
        <title>Comparative 'omics' of the Fusarium fujikuroi species complex highlights differences in genetic potential and metabolite synthesis.</title>
        <authorList>
            <person name="Niehaus E.-M."/>
            <person name="Muensterkoetter M."/>
            <person name="Proctor R.H."/>
            <person name="Brown D.W."/>
            <person name="Sharon A."/>
            <person name="Idan Y."/>
            <person name="Oren-Young L."/>
            <person name="Sieber C.M."/>
            <person name="Novak O."/>
            <person name="Pencik A."/>
            <person name="Tarkowska D."/>
            <person name="Hromadova K."/>
            <person name="Freeman S."/>
            <person name="Maymon M."/>
            <person name="Elazar M."/>
            <person name="Youssef S.A."/>
            <person name="El-Shabrawy E.S.M."/>
            <person name="Shalaby A.B.A."/>
            <person name="Houterman P."/>
            <person name="Brock N.L."/>
            <person name="Burkhardt I."/>
            <person name="Tsavkelova E.A."/>
            <person name="Dickschat J.S."/>
            <person name="Galuszka P."/>
            <person name="Gueldener U."/>
            <person name="Tudzynski B."/>
        </authorList>
    </citation>
    <scope>NUCLEOTIDE SEQUENCE [LARGE SCALE GENOMIC DNA]</scope>
    <source>
        <strain evidence="4">MRC7560</strain>
    </source>
</reference>
<organism evidence="3 4">
    <name type="scientific">Fusarium mangiferae</name>
    <name type="common">Mango malformation disease fungus</name>
    <dbReference type="NCBI Taxonomy" id="192010"/>
    <lineage>
        <taxon>Eukaryota</taxon>
        <taxon>Fungi</taxon>
        <taxon>Dikarya</taxon>
        <taxon>Ascomycota</taxon>
        <taxon>Pezizomycotina</taxon>
        <taxon>Sordariomycetes</taxon>
        <taxon>Hypocreomycetidae</taxon>
        <taxon>Hypocreales</taxon>
        <taxon>Nectriaceae</taxon>
        <taxon>Fusarium</taxon>
        <taxon>Fusarium fujikuroi species complex</taxon>
    </lineage>
</organism>
<dbReference type="AlphaFoldDB" id="A0A1L7UIA1"/>
<evidence type="ECO:0000313" key="3">
    <source>
        <dbReference type="EMBL" id="CVL07467.1"/>
    </source>
</evidence>
<dbReference type="Proteomes" id="UP000184255">
    <property type="component" value="Unassembled WGS sequence"/>
</dbReference>
<gene>
    <name evidence="3" type="ORF">FMAN_14377</name>
</gene>
<accession>A0A1L7UIA1</accession>
<dbReference type="EMBL" id="FCQH01000020">
    <property type="protein sequence ID" value="CVL07467.1"/>
    <property type="molecule type" value="Genomic_DNA"/>
</dbReference>
<evidence type="ECO:0000313" key="4">
    <source>
        <dbReference type="Proteomes" id="UP000184255"/>
    </source>
</evidence>
<comment type="caution">
    <text evidence="3">The sequence shown here is derived from an EMBL/GenBank/DDBJ whole genome shotgun (WGS) entry which is preliminary data.</text>
</comment>